<evidence type="ECO:0000256" key="1">
    <source>
        <dbReference type="ARBA" id="ARBA00004127"/>
    </source>
</evidence>
<dbReference type="RefSeq" id="WP_345371437.1">
    <property type="nucleotide sequence ID" value="NZ_BAABJX010000030.1"/>
</dbReference>
<keyword evidence="8" id="KW-1185">Reference proteome</keyword>
<dbReference type="InterPro" id="IPR010652">
    <property type="entry name" value="DUF1232"/>
</dbReference>
<evidence type="ECO:0000256" key="3">
    <source>
        <dbReference type="ARBA" id="ARBA00022989"/>
    </source>
</evidence>
<reference evidence="8" key="1">
    <citation type="journal article" date="2019" name="Int. J. Syst. Evol. Microbiol.">
        <title>The Global Catalogue of Microorganisms (GCM) 10K type strain sequencing project: providing services to taxonomists for standard genome sequencing and annotation.</title>
        <authorList>
            <consortium name="The Broad Institute Genomics Platform"/>
            <consortium name="The Broad Institute Genome Sequencing Center for Infectious Disease"/>
            <person name="Wu L."/>
            <person name="Ma J."/>
        </authorList>
    </citation>
    <scope>NUCLEOTIDE SEQUENCE [LARGE SCALE GENOMIC DNA]</scope>
    <source>
        <strain evidence="8">JCM 18326</strain>
    </source>
</reference>
<keyword evidence="2 5" id="KW-0812">Transmembrane</keyword>
<comment type="subcellular location">
    <subcellularLocation>
        <location evidence="1">Endomembrane system</location>
        <topology evidence="1">Multi-pass membrane protein</topology>
    </subcellularLocation>
</comment>
<proteinExistence type="predicted"/>
<keyword evidence="4 5" id="KW-0472">Membrane</keyword>
<keyword evidence="3 5" id="KW-1133">Transmembrane helix</keyword>
<gene>
    <name evidence="7" type="ORF">GCM10023331_19970</name>
</gene>
<dbReference type="Pfam" id="PF06803">
    <property type="entry name" value="DUF1232"/>
    <property type="match status" value="1"/>
</dbReference>
<protein>
    <recommendedName>
        <fullName evidence="6">DUF1232 domain-containing protein</fullName>
    </recommendedName>
</protein>
<accession>A0ABP9D9X9</accession>
<name>A0ABP9D9X9_9BACT</name>
<feature type="domain" description="DUF1232" evidence="6">
    <location>
        <begin position="46"/>
        <end position="82"/>
    </location>
</feature>
<sequence>MNNNNYPNESYWLKLKKYAKKAGLKLVYVSLVLYNLLKDSTAPWIVKALVGFAITYFVIPFDLLPDFLLQLGFADDLGMMTLIFELIRPYVQQGHIVEAIKVTRELFGADVDLAPVQDMFVVEEPEQEEVVESIND</sequence>
<evidence type="ECO:0000256" key="4">
    <source>
        <dbReference type="ARBA" id="ARBA00023136"/>
    </source>
</evidence>
<feature type="transmembrane region" description="Helical" evidence="5">
    <location>
        <begin position="44"/>
        <end position="61"/>
    </location>
</feature>
<evidence type="ECO:0000313" key="8">
    <source>
        <dbReference type="Proteomes" id="UP001500298"/>
    </source>
</evidence>
<evidence type="ECO:0000313" key="7">
    <source>
        <dbReference type="EMBL" id="GAA4834756.1"/>
    </source>
</evidence>
<evidence type="ECO:0000259" key="6">
    <source>
        <dbReference type="Pfam" id="PF06803"/>
    </source>
</evidence>
<dbReference type="EMBL" id="BAABJX010000030">
    <property type="protein sequence ID" value="GAA4834756.1"/>
    <property type="molecule type" value="Genomic_DNA"/>
</dbReference>
<evidence type="ECO:0000256" key="5">
    <source>
        <dbReference type="SAM" id="Phobius"/>
    </source>
</evidence>
<dbReference type="Proteomes" id="UP001500298">
    <property type="component" value="Unassembled WGS sequence"/>
</dbReference>
<comment type="caution">
    <text evidence="7">The sequence shown here is derived from an EMBL/GenBank/DDBJ whole genome shotgun (WGS) entry which is preliminary data.</text>
</comment>
<organism evidence="7 8">
    <name type="scientific">Algivirga pacifica</name>
    <dbReference type="NCBI Taxonomy" id="1162670"/>
    <lineage>
        <taxon>Bacteria</taxon>
        <taxon>Pseudomonadati</taxon>
        <taxon>Bacteroidota</taxon>
        <taxon>Cytophagia</taxon>
        <taxon>Cytophagales</taxon>
        <taxon>Flammeovirgaceae</taxon>
        <taxon>Algivirga</taxon>
    </lineage>
</organism>
<evidence type="ECO:0000256" key="2">
    <source>
        <dbReference type="ARBA" id="ARBA00022692"/>
    </source>
</evidence>